<keyword evidence="4 9" id="KW-0547">Nucleotide-binding</keyword>
<keyword evidence="5 9" id="KW-0332">GMP biosynthesis</keyword>
<dbReference type="Pfam" id="PF00117">
    <property type="entry name" value="GATase"/>
    <property type="match status" value="1"/>
</dbReference>
<dbReference type="SUPFAM" id="SSF52402">
    <property type="entry name" value="Adenine nucleotide alpha hydrolases-like"/>
    <property type="match status" value="1"/>
</dbReference>
<comment type="subunit">
    <text evidence="9">Homodimer.</text>
</comment>
<evidence type="ECO:0000256" key="3">
    <source>
        <dbReference type="ARBA" id="ARBA00022598"/>
    </source>
</evidence>
<dbReference type="RefSeq" id="WP_006583190.1">
    <property type="nucleotide sequence ID" value="NZ_CM001377.1"/>
</dbReference>
<sequence>MDVKDMVVVLDCGSQYTQLIARRVRELEVYSEILPWDAEPEEVLSRSPKGIIVSGGPRSCVEEGAPKLSERLLKSGIPILGICYGMQMLAHQLGGRVVKAPSAEYGRCKVQVDSPGGLLRGFPEEFTVWMSHWDQVEQVPPGARVLARSESGAVAAFETEGGRISALQFHPEVAHTEKGTLALANFLFGVCGCERTWVLTDWVDRMVESIRTQVGDDRVICGLSGGVDSTVAAVLTSKAIGDRLSCIFVDNGLLRKDEARKVMETYTKLDLNVKMVDASDRFLEALKGVEEPEAKRKTIGEVFVRVFEEESSQVEGARWLLQGTLYPDVIESGHQGKGAAVIKSHHNVGGLPDFMKLKVLEPLRDLFKDEVRRIGAILGVPEGFLKRHPFPGPGLAVRCLGEVARERLDVLREADHILQEEIANFGLYDSLWQCFCVLLPVRSVGVMGDVRTYAETAVIRAVESQDGMTADWARLPYELLDRVSRRICNQVRGINRVVLDVTGKPPATIEWE</sequence>
<dbReference type="InterPro" id="IPR001674">
    <property type="entry name" value="GMP_synth_C"/>
</dbReference>
<dbReference type="Gene3D" id="3.40.50.880">
    <property type="match status" value="1"/>
</dbReference>
<organism evidence="12 13">
    <name type="scientific">Thermanaerovibrio velox DSM 12556</name>
    <dbReference type="NCBI Taxonomy" id="926567"/>
    <lineage>
        <taxon>Bacteria</taxon>
        <taxon>Thermotogati</taxon>
        <taxon>Synergistota</taxon>
        <taxon>Synergistia</taxon>
        <taxon>Synergistales</taxon>
        <taxon>Synergistaceae</taxon>
        <taxon>Thermanaerovibrio</taxon>
    </lineage>
</organism>
<dbReference type="PROSITE" id="PS51273">
    <property type="entry name" value="GATASE_TYPE_1"/>
    <property type="match status" value="1"/>
</dbReference>
<proteinExistence type="inferred from homology"/>
<evidence type="ECO:0000256" key="4">
    <source>
        <dbReference type="ARBA" id="ARBA00022741"/>
    </source>
</evidence>
<dbReference type="NCBIfam" id="TIGR00884">
    <property type="entry name" value="guaA_Cterm"/>
    <property type="match status" value="1"/>
</dbReference>
<dbReference type="NCBIfam" id="NF000848">
    <property type="entry name" value="PRK00074.1"/>
    <property type="match status" value="1"/>
</dbReference>
<dbReference type="PRINTS" id="PR00097">
    <property type="entry name" value="ANTSNTHASEII"/>
</dbReference>
<dbReference type="NCBIfam" id="TIGR00888">
    <property type="entry name" value="guaA_Nterm"/>
    <property type="match status" value="1"/>
</dbReference>
<evidence type="ECO:0000259" key="11">
    <source>
        <dbReference type="PROSITE" id="PS51553"/>
    </source>
</evidence>
<dbReference type="FunFam" id="3.40.50.880:FF:000001">
    <property type="entry name" value="GMP synthase [glutamine-hydrolyzing]"/>
    <property type="match status" value="1"/>
</dbReference>
<keyword evidence="6 9" id="KW-0658">Purine biosynthesis</keyword>
<dbReference type="InterPro" id="IPR029062">
    <property type="entry name" value="Class_I_gatase-like"/>
</dbReference>
<dbReference type="InterPro" id="IPR025777">
    <property type="entry name" value="GMPS_ATP_PPase_dom"/>
</dbReference>
<dbReference type="STRING" id="926567.TheveDRAFT_0535"/>
<keyword evidence="3 9" id="KW-0436">Ligase</keyword>
<dbReference type="Gene3D" id="3.30.300.10">
    <property type="match status" value="1"/>
</dbReference>
<comment type="pathway">
    <text evidence="2 9">Purine metabolism; GMP biosynthesis; GMP from XMP (L-Gln route): step 1/1.</text>
</comment>
<dbReference type="GO" id="GO:0005524">
    <property type="term" value="F:ATP binding"/>
    <property type="evidence" value="ECO:0007669"/>
    <property type="project" value="UniProtKB-UniRule"/>
</dbReference>
<feature type="domain" description="GMPS ATP-PPase" evidence="11">
    <location>
        <begin position="197"/>
        <end position="387"/>
    </location>
</feature>
<dbReference type="InterPro" id="IPR017926">
    <property type="entry name" value="GATASE"/>
</dbReference>
<keyword evidence="7 9" id="KW-0067">ATP-binding</keyword>
<evidence type="ECO:0000256" key="5">
    <source>
        <dbReference type="ARBA" id="ARBA00022749"/>
    </source>
</evidence>
<dbReference type="UniPathway" id="UPA00189">
    <property type="reaction ID" value="UER00296"/>
</dbReference>
<protein>
    <recommendedName>
        <fullName evidence="9">GMP synthase [glutamine-hydrolyzing]</fullName>
        <ecNumber evidence="9">6.3.5.2</ecNumber>
    </recommendedName>
    <alternativeName>
        <fullName evidence="9">GMP synthetase</fullName>
    </alternativeName>
    <alternativeName>
        <fullName evidence="9">Glutamine amidotransferase</fullName>
    </alternativeName>
</protein>
<dbReference type="Pfam" id="PF02540">
    <property type="entry name" value="NAD_synthase"/>
    <property type="match status" value="1"/>
</dbReference>
<dbReference type="GO" id="GO:0005829">
    <property type="term" value="C:cytosol"/>
    <property type="evidence" value="ECO:0007669"/>
    <property type="project" value="TreeGrafter"/>
</dbReference>
<dbReference type="PRINTS" id="PR00099">
    <property type="entry name" value="CPSGATASE"/>
</dbReference>
<dbReference type="FunFam" id="3.40.50.620:FF:000001">
    <property type="entry name" value="GMP synthase [glutamine-hydrolyzing]"/>
    <property type="match status" value="1"/>
</dbReference>
<dbReference type="GO" id="GO:0003921">
    <property type="term" value="F:GMP synthase activity"/>
    <property type="evidence" value="ECO:0007669"/>
    <property type="project" value="InterPro"/>
</dbReference>
<dbReference type="Gene3D" id="3.40.50.620">
    <property type="entry name" value="HUPs"/>
    <property type="match status" value="1"/>
</dbReference>
<dbReference type="FunFam" id="3.30.300.10:FF:000002">
    <property type="entry name" value="GMP synthase [glutamine-hydrolyzing]"/>
    <property type="match status" value="1"/>
</dbReference>
<feature type="active site" evidence="9">
    <location>
        <position position="170"/>
    </location>
</feature>
<dbReference type="CDD" id="cd01997">
    <property type="entry name" value="GMP_synthase_C"/>
    <property type="match status" value="1"/>
</dbReference>
<feature type="active site" evidence="9">
    <location>
        <position position="172"/>
    </location>
</feature>
<dbReference type="Proteomes" id="UP000005730">
    <property type="component" value="Chromosome"/>
</dbReference>
<keyword evidence="13" id="KW-1185">Reference proteome</keyword>
<dbReference type="InterPro" id="IPR004739">
    <property type="entry name" value="GMP_synth_GATase"/>
</dbReference>
<evidence type="ECO:0000256" key="2">
    <source>
        <dbReference type="ARBA" id="ARBA00005153"/>
    </source>
</evidence>
<evidence type="ECO:0000256" key="7">
    <source>
        <dbReference type="ARBA" id="ARBA00022840"/>
    </source>
</evidence>
<evidence type="ECO:0000256" key="8">
    <source>
        <dbReference type="ARBA" id="ARBA00022962"/>
    </source>
</evidence>
<dbReference type="CDD" id="cd01742">
    <property type="entry name" value="GATase1_GMP_Synthase"/>
    <property type="match status" value="1"/>
</dbReference>
<dbReference type="InterPro" id="IPR022310">
    <property type="entry name" value="NAD/GMP_synthase"/>
</dbReference>
<dbReference type="AlphaFoldDB" id="H0UQE2"/>
<comment type="function">
    <text evidence="1 9">Catalyzes the synthesis of GMP from XMP.</text>
</comment>
<gene>
    <name evidence="9" type="primary">guaA</name>
    <name evidence="12" type="ORF">TheveDRAFT_0535</name>
</gene>
<dbReference type="HAMAP" id="MF_00344">
    <property type="entry name" value="GMP_synthase"/>
    <property type="match status" value="1"/>
</dbReference>
<accession>H0UQE2</accession>
<dbReference type="SUPFAM" id="SSF54810">
    <property type="entry name" value="GMP synthetase C-terminal dimerisation domain"/>
    <property type="match status" value="1"/>
</dbReference>
<dbReference type="InterPro" id="IPR022955">
    <property type="entry name" value="GMP_synthase"/>
</dbReference>
<reference evidence="12 13" key="1">
    <citation type="submission" date="2011-10" db="EMBL/GenBank/DDBJ databases">
        <title>The Noncontiguous Finished genome of Thermanaerovibrio velox DSM 12556.</title>
        <authorList>
            <consortium name="US DOE Joint Genome Institute (JGI-PGF)"/>
            <person name="Lucas S."/>
            <person name="Copeland A."/>
            <person name="Lapidus A."/>
            <person name="Glavina del Rio T."/>
            <person name="Dalin E."/>
            <person name="Tice H."/>
            <person name="Bruce D."/>
            <person name="Goodwin L."/>
            <person name="Pitluck S."/>
            <person name="Peters L."/>
            <person name="Mikhailova N."/>
            <person name="Teshima H."/>
            <person name="Kyrpides N."/>
            <person name="Mavromatis K."/>
            <person name="Ivanova N."/>
            <person name="Markowitz V."/>
            <person name="Cheng J.-F."/>
            <person name="Hugenholtz P."/>
            <person name="Woyke T."/>
            <person name="Wu D."/>
            <person name="Spring S."/>
            <person name="Brambilla E.-M."/>
            <person name="Klenk H.-P."/>
            <person name="Eisen J.A."/>
        </authorList>
    </citation>
    <scope>NUCLEOTIDE SEQUENCE [LARGE SCALE GENOMIC DNA]</scope>
    <source>
        <strain evidence="12 13">DSM 12556</strain>
    </source>
</reference>
<evidence type="ECO:0000313" key="13">
    <source>
        <dbReference type="Proteomes" id="UP000005730"/>
    </source>
</evidence>
<comment type="catalytic activity">
    <reaction evidence="9">
        <text>XMP + L-glutamine + ATP + H2O = GMP + L-glutamate + AMP + diphosphate + 2 H(+)</text>
        <dbReference type="Rhea" id="RHEA:11680"/>
        <dbReference type="ChEBI" id="CHEBI:15377"/>
        <dbReference type="ChEBI" id="CHEBI:15378"/>
        <dbReference type="ChEBI" id="CHEBI:29985"/>
        <dbReference type="ChEBI" id="CHEBI:30616"/>
        <dbReference type="ChEBI" id="CHEBI:33019"/>
        <dbReference type="ChEBI" id="CHEBI:57464"/>
        <dbReference type="ChEBI" id="CHEBI:58115"/>
        <dbReference type="ChEBI" id="CHEBI:58359"/>
        <dbReference type="ChEBI" id="CHEBI:456215"/>
        <dbReference type="EC" id="6.3.5.2"/>
    </reaction>
</comment>
<feature type="active site" description="Nucleophile" evidence="9">
    <location>
        <position position="83"/>
    </location>
</feature>
<dbReference type="HOGENOM" id="CLU_014340_0_5_0"/>
<dbReference type="PANTHER" id="PTHR11922">
    <property type="entry name" value="GMP SYNTHASE-RELATED"/>
    <property type="match status" value="1"/>
</dbReference>
<dbReference type="EC" id="6.3.5.2" evidence="9"/>
<name>H0UQE2_9BACT</name>
<dbReference type="PROSITE" id="PS51553">
    <property type="entry name" value="GMPS_ATP_PPASE"/>
    <property type="match status" value="1"/>
</dbReference>
<keyword evidence="8 9" id="KW-0315">Glutamine amidotransferase</keyword>
<dbReference type="InterPro" id="IPR014729">
    <property type="entry name" value="Rossmann-like_a/b/a_fold"/>
</dbReference>
<evidence type="ECO:0000256" key="1">
    <source>
        <dbReference type="ARBA" id="ARBA00002332"/>
    </source>
</evidence>
<dbReference type="Pfam" id="PF00958">
    <property type="entry name" value="GMP_synt_C"/>
    <property type="match status" value="1"/>
</dbReference>
<dbReference type="PRINTS" id="PR00096">
    <property type="entry name" value="GATASE"/>
</dbReference>
<evidence type="ECO:0000256" key="9">
    <source>
        <dbReference type="HAMAP-Rule" id="MF_00344"/>
    </source>
</evidence>
<dbReference type="OrthoDB" id="9802219at2"/>
<dbReference type="eggNOG" id="COG0519">
    <property type="taxonomic scope" value="Bacteria"/>
</dbReference>
<dbReference type="EMBL" id="CM001377">
    <property type="protein sequence ID" value="EHM09696.1"/>
    <property type="molecule type" value="Genomic_DNA"/>
</dbReference>
<dbReference type="PANTHER" id="PTHR11922:SF2">
    <property type="entry name" value="GMP SYNTHASE [GLUTAMINE-HYDROLYZING]"/>
    <property type="match status" value="1"/>
</dbReference>
<dbReference type="SUPFAM" id="SSF52317">
    <property type="entry name" value="Class I glutamine amidotransferase-like"/>
    <property type="match status" value="1"/>
</dbReference>
<evidence type="ECO:0000256" key="6">
    <source>
        <dbReference type="ARBA" id="ARBA00022755"/>
    </source>
</evidence>
<evidence type="ECO:0000313" key="12">
    <source>
        <dbReference type="EMBL" id="EHM09696.1"/>
    </source>
</evidence>
<feature type="binding site" evidence="10">
    <location>
        <begin position="224"/>
        <end position="230"/>
    </location>
    <ligand>
        <name>ATP</name>
        <dbReference type="ChEBI" id="CHEBI:30616"/>
    </ligand>
</feature>
<evidence type="ECO:0000256" key="10">
    <source>
        <dbReference type="PROSITE-ProRule" id="PRU00886"/>
    </source>
</evidence>